<dbReference type="EMBL" id="QMFB01000050">
    <property type="protein sequence ID" value="RAV09413.1"/>
    <property type="molecule type" value="Genomic_DNA"/>
</dbReference>
<dbReference type="GO" id="GO:0043565">
    <property type="term" value="F:sequence-specific DNA binding"/>
    <property type="evidence" value="ECO:0007669"/>
    <property type="project" value="InterPro"/>
</dbReference>
<feature type="transmembrane region" description="Helical" evidence="4">
    <location>
        <begin position="6"/>
        <end position="32"/>
    </location>
</feature>
<keyword evidence="7" id="KW-1185">Reference proteome</keyword>
<feature type="transmembrane region" description="Helical" evidence="4">
    <location>
        <begin position="261"/>
        <end position="280"/>
    </location>
</feature>
<dbReference type="PANTHER" id="PTHR43280:SF2">
    <property type="entry name" value="HTH-TYPE TRANSCRIPTIONAL REGULATOR EXSA"/>
    <property type="match status" value="1"/>
</dbReference>
<comment type="caution">
    <text evidence="6">The sequence shown here is derived from an EMBL/GenBank/DDBJ whole genome shotgun (WGS) entry which is preliminary data.</text>
</comment>
<dbReference type="PRINTS" id="PR00032">
    <property type="entry name" value="HTHARAC"/>
</dbReference>
<dbReference type="InterPro" id="IPR018062">
    <property type="entry name" value="HTH_AraC-typ_CS"/>
</dbReference>
<name>A0A329LS31_9BACL</name>
<dbReference type="SUPFAM" id="SSF46689">
    <property type="entry name" value="Homeodomain-like"/>
    <property type="match status" value="1"/>
</dbReference>
<feature type="domain" description="HTH araC/xylS-type" evidence="5">
    <location>
        <begin position="638"/>
        <end position="737"/>
    </location>
</feature>
<dbReference type="OrthoDB" id="1877256at2"/>
<evidence type="ECO:0000256" key="2">
    <source>
        <dbReference type="ARBA" id="ARBA00023125"/>
    </source>
</evidence>
<dbReference type="InterPro" id="IPR018060">
    <property type="entry name" value="HTH_AraC"/>
</dbReference>
<keyword evidence="4" id="KW-1133">Transmembrane helix</keyword>
<keyword evidence="1" id="KW-0805">Transcription regulation</keyword>
<dbReference type="Gene3D" id="1.10.10.60">
    <property type="entry name" value="Homeodomain-like"/>
    <property type="match status" value="2"/>
</dbReference>
<dbReference type="Proteomes" id="UP000250369">
    <property type="component" value="Unassembled WGS sequence"/>
</dbReference>
<keyword evidence="3" id="KW-0804">Transcription</keyword>
<dbReference type="InterPro" id="IPR009057">
    <property type="entry name" value="Homeodomain-like_sf"/>
</dbReference>
<keyword evidence="4" id="KW-0812">Transmembrane</keyword>
<dbReference type="InterPro" id="IPR020449">
    <property type="entry name" value="Tscrpt_reg_AraC-type_HTH"/>
</dbReference>
<dbReference type="RefSeq" id="WP_113036580.1">
    <property type="nucleotide sequence ID" value="NZ_QMFB01000050.1"/>
</dbReference>
<protein>
    <recommendedName>
        <fullName evidence="5">HTH araC/xylS-type domain-containing protein</fullName>
    </recommendedName>
</protein>
<dbReference type="Pfam" id="PF12833">
    <property type="entry name" value="HTH_18"/>
    <property type="match status" value="1"/>
</dbReference>
<evidence type="ECO:0000313" key="7">
    <source>
        <dbReference type="Proteomes" id="UP000250369"/>
    </source>
</evidence>
<dbReference type="PROSITE" id="PS00041">
    <property type="entry name" value="HTH_ARAC_FAMILY_1"/>
    <property type="match status" value="1"/>
</dbReference>
<sequence>MPGKWFIRLLLSYLPIFILVIFSLSIIFFVMVNNVSRDQAQRANEVFMEQVLVQLDRTLEFIDQQIMKETTYNDELKGYYFKSSQDTFESLLVPSKKLRETIGALPLVDSIYLYRTEDDRVLSKNSIMPLNQFGDQEFARNILREGAPPKWLPVRSYREFTDEPPANVVTLVRNVPLLSGERGFIVVNVGVPMIAKYIMDMSSNKFSYIQLEDQNGIDILNANAPQSGSEINTSVSDYTGWKIHSGLRDGGLFHVFSRIHWIWLGITASILIMGLVWLIVATRRNYRPVEVIVEQIRHFAKQRSQLLIASGGNDEFRFIETALNRLIEQSNKYDQRFQEDLLYRRQYFFQETITGSRSISPEEWAGELNGLGRTCEWKCLIVAVIEIDKFQEFTAVYHQRDQSLLKFVVKSVVNEIAGKHAIPVWSEWIASERLGVIYGSVSGEEASLRTLKDMGEELRVWVESHLHFSVTSGIGSGVEEVNEIPLSFEDAVNALKYKTVLGGAGTFLYSEMNAKPSDTIYRNLDIIRKLASCFKQNNEEWESIFEEIFLNLRMNLSSKDEIVIAVNYLTYHLNQSLKEMASEYRGRWDLEIYPKLSGLVEKFETLDEVKAQIHELLVEAFEHIRRMREKRSGHTLILDIKSYIEEQYADPNLSLQMISDHFQLNTKYVSQLFKDEMGEKFVDYLALLRIRHARQLLEETCASVQDIAVMVGYTHSLSFIRMFKKVMNVTPGDYRKQKAYAAAPEQTL</sequence>
<organism evidence="6 7">
    <name type="scientific">Paenibacillus contaminans</name>
    <dbReference type="NCBI Taxonomy" id="450362"/>
    <lineage>
        <taxon>Bacteria</taxon>
        <taxon>Bacillati</taxon>
        <taxon>Bacillota</taxon>
        <taxon>Bacilli</taxon>
        <taxon>Bacillales</taxon>
        <taxon>Paenibacillaceae</taxon>
        <taxon>Paenibacillus</taxon>
    </lineage>
</organism>
<dbReference type="AlphaFoldDB" id="A0A329LS31"/>
<evidence type="ECO:0000313" key="6">
    <source>
        <dbReference type="EMBL" id="RAV09413.1"/>
    </source>
</evidence>
<dbReference type="GO" id="GO:0003700">
    <property type="term" value="F:DNA-binding transcription factor activity"/>
    <property type="evidence" value="ECO:0007669"/>
    <property type="project" value="InterPro"/>
</dbReference>
<dbReference type="PROSITE" id="PS01124">
    <property type="entry name" value="HTH_ARAC_FAMILY_2"/>
    <property type="match status" value="1"/>
</dbReference>
<evidence type="ECO:0000256" key="3">
    <source>
        <dbReference type="ARBA" id="ARBA00023163"/>
    </source>
</evidence>
<dbReference type="SMART" id="SM00342">
    <property type="entry name" value="HTH_ARAC"/>
    <property type="match status" value="1"/>
</dbReference>
<proteinExistence type="predicted"/>
<gene>
    <name evidence="6" type="ORF">DQG23_39650</name>
</gene>
<dbReference type="PANTHER" id="PTHR43280">
    <property type="entry name" value="ARAC-FAMILY TRANSCRIPTIONAL REGULATOR"/>
    <property type="match status" value="1"/>
</dbReference>
<keyword evidence="2" id="KW-0238">DNA-binding</keyword>
<evidence type="ECO:0000256" key="4">
    <source>
        <dbReference type="SAM" id="Phobius"/>
    </source>
</evidence>
<evidence type="ECO:0000259" key="5">
    <source>
        <dbReference type="PROSITE" id="PS01124"/>
    </source>
</evidence>
<keyword evidence="4" id="KW-0472">Membrane</keyword>
<reference evidence="6 7" key="1">
    <citation type="journal article" date="2009" name="Int. J. Syst. Evol. Microbiol.">
        <title>Paenibacillus contaminans sp. nov., isolated from a contaminated laboratory plate.</title>
        <authorList>
            <person name="Chou J.H."/>
            <person name="Lee J.H."/>
            <person name="Lin M.C."/>
            <person name="Chang P.S."/>
            <person name="Arun A.B."/>
            <person name="Young C.C."/>
            <person name="Chen W.M."/>
        </authorList>
    </citation>
    <scope>NUCLEOTIDE SEQUENCE [LARGE SCALE GENOMIC DNA]</scope>
    <source>
        <strain evidence="6 7">CKOBP-6</strain>
    </source>
</reference>
<accession>A0A329LS31</accession>
<evidence type="ECO:0000256" key="1">
    <source>
        <dbReference type="ARBA" id="ARBA00023015"/>
    </source>
</evidence>